<comment type="caution">
    <text evidence="1">The sequence shown here is derived from an EMBL/GenBank/DDBJ whole genome shotgun (WGS) entry which is preliminary data.</text>
</comment>
<name>A0A6B0SLD8_9EURY</name>
<evidence type="ECO:0000313" key="2">
    <source>
        <dbReference type="Proteomes" id="UP000471521"/>
    </source>
</evidence>
<evidence type="ECO:0000313" key="1">
    <source>
        <dbReference type="EMBL" id="MXR19700.1"/>
    </source>
</evidence>
<sequence>MAVPDYDIDVPDDASDEEAAAIAAAVSAHIARLEAEAAASEDGEATWDA</sequence>
<organism evidence="1 2">
    <name type="scientific">Halobacterium bonnevillei</name>
    <dbReference type="NCBI Taxonomy" id="2692200"/>
    <lineage>
        <taxon>Archaea</taxon>
        <taxon>Methanobacteriati</taxon>
        <taxon>Methanobacteriota</taxon>
        <taxon>Stenosarchaea group</taxon>
        <taxon>Halobacteria</taxon>
        <taxon>Halobacteriales</taxon>
        <taxon>Halobacteriaceae</taxon>
        <taxon>Halobacterium</taxon>
    </lineage>
</organism>
<reference evidence="1 2" key="1">
    <citation type="submission" date="2019-12" db="EMBL/GenBank/DDBJ databases">
        <title>Isolation and characterization of three novel carbon monoxide-oxidizing members of Halobacteria from salione crusts and soils.</title>
        <authorList>
            <person name="Myers M.R."/>
            <person name="King G.M."/>
        </authorList>
    </citation>
    <scope>NUCLEOTIDE SEQUENCE [LARGE SCALE GENOMIC DNA]</scope>
    <source>
        <strain evidence="1 2">PCN9</strain>
    </source>
</reference>
<keyword evidence="2" id="KW-1185">Reference proteome</keyword>
<dbReference type="AlphaFoldDB" id="A0A6B0SLD8"/>
<gene>
    <name evidence="1" type="ORF">GRX66_03430</name>
</gene>
<accession>A0A6B0SLD8</accession>
<feature type="non-terminal residue" evidence="1">
    <location>
        <position position="49"/>
    </location>
</feature>
<protein>
    <submittedName>
        <fullName evidence="1">Acc operon protein</fullName>
    </submittedName>
</protein>
<dbReference type="EMBL" id="WUUU01000013">
    <property type="protein sequence ID" value="MXR19700.1"/>
    <property type="molecule type" value="Genomic_DNA"/>
</dbReference>
<dbReference type="Proteomes" id="UP000471521">
    <property type="component" value="Unassembled WGS sequence"/>
</dbReference>
<proteinExistence type="predicted"/>
<dbReference type="Pfam" id="PF26062">
    <property type="entry name" value="DUF8022"/>
    <property type="match status" value="1"/>
</dbReference>
<dbReference type="InterPro" id="IPR058335">
    <property type="entry name" value="PccX"/>
</dbReference>